<protein>
    <submittedName>
        <fullName evidence="2">Uncharacterized protein</fullName>
    </submittedName>
</protein>
<evidence type="ECO:0000313" key="3">
    <source>
        <dbReference type="Proteomes" id="UP000509742"/>
    </source>
</evidence>
<sequence>MGEAARYGIRHSTTKEQRQALLKKASKERTEEFLSGKVKEYVLGTPLKITKNSTPIEKEFYGFYRTQRGEYTPKGAPTKQPCQLLQGLLNS</sequence>
<accession>A0ABM7KZS1</accession>
<dbReference type="PANTHER" id="PTHR47751:SF1">
    <property type="entry name" value="SUPERFAMILY HYDROLASE, PUTATIVE (AFU_ORTHOLOGUE AFUA_2G16580)-RELATED"/>
    <property type="match status" value="1"/>
</dbReference>
<dbReference type="GeneID" id="69702993"/>
<dbReference type="RefSeq" id="WP_197942580.1">
    <property type="nucleotide sequence ID" value="NZ_AP023036.1"/>
</dbReference>
<dbReference type="Gene3D" id="1.10.10.800">
    <property type="match status" value="1"/>
</dbReference>
<dbReference type="EMBL" id="AP023036">
    <property type="protein sequence ID" value="BCD45970.1"/>
    <property type="molecule type" value="Genomic_DNA"/>
</dbReference>
<evidence type="ECO:0000313" key="2">
    <source>
        <dbReference type="EMBL" id="BCD45970.1"/>
    </source>
</evidence>
<keyword evidence="3" id="KW-1185">Reference proteome</keyword>
<gene>
    <name evidence="2" type="ORF">NHP190020_10090</name>
</gene>
<dbReference type="PANTHER" id="PTHR47751">
    <property type="entry name" value="SUPERFAMILY HYDROLASE, PUTATIVE (AFU_ORTHOLOGUE AFUA_2G16580)-RELATED"/>
    <property type="match status" value="1"/>
</dbReference>
<dbReference type="Proteomes" id="UP000509742">
    <property type="component" value="Chromosome"/>
</dbReference>
<organism evidence="2 3">
    <name type="scientific">Helicobacter suis</name>
    <dbReference type="NCBI Taxonomy" id="104628"/>
    <lineage>
        <taxon>Bacteria</taxon>
        <taxon>Pseudomonadati</taxon>
        <taxon>Campylobacterota</taxon>
        <taxon>Epsilonproteobacteria</taxon>
        <taxon>Campylobacterales</taxon>
        <taxon>Helicobacteraceae</taxon>
        <taxon>Helicobacter</taxon>
    </lineage>
</organism>
<feature type="region of interest" description="Disordered" evidence="1">
    <location>
        <begin position="1"/>
        <end position="26"/>
    </location>
</feature>
<proteinExistence type="predicted"/>
<name>A0ABM7KZS1_9HELI</name>
<dbReference type="InterPro" id="IPR051411">
    <property type="entry name" value="Polyketide_trans_af380"/>
</dbReference>
<reference evidence="2 3" key="1">
    <citation type="submission" date="2020-04" db="EMBL/GenBank/DDBJ databases">
        <title>Genomic analysis of gastric non-Helicobacter pylori Helicobacters isolated in Japan.</title>
        <authorList>
            <person name="Suzuki M."/>
            <person name="Rimbara E."/>
        </authorList>
    </citation>
    <scope>NUCLEOTIDE SEQUENCE [LARGE SCALE GENOMIC DNA]</scope>
    <source>
        <strain evidence="2 3">NHP19-0020</strain>
    </source>
</reference>
<evidence type="ECO:0000256" key="1">
    <source>
        <dbReference type="SAM" id="MobiDB-lite"/>
    </source>
</evidence>